<dbReference type="EMBL" id="BPQR01000008">
    <property type="protein sequence ID" value="GJE05200.1"/>
    <property type="molecule type" value="Genomic_DNA"/>
</dbReference>
<dbReference type="Proteomes" id="UP001055102">
    <property type="component" value="Unassembled WGS sequence"/>
</dbReference>
<organism evidence="2 3">
    <name type="scientific">Methylobacterium jeotgali</name>
    <dbReference type="NCBI Taxonomy" id="381630"/>
    <lineage>
        <taxon>Bacteria</taxon>
        <taxon>Pseudomonadati</taxon>
        <taxon>Pseudomonadota</taxon>
        <taxon>Alphaproteobacteria</taxon>
        <taxon>Hyphomicrobiales</taxon>
        <taxon>Methylobacteriaceae</taxon>
        <taxon>Methylobacterium</taxon>
    </lineage>
</organism>
<evidence type="ECO:0000313" key="2">
    <source>
        <dbReference type="EMBL" id="GJE05200.1"/>
    </source>
</evidence>
<proteinExistence type="predicted"/>
<name>A0ABQ4SRT1_9HYPH</name>
<dbReference type="InterPro" id="IPR025489">
    <property type="entry name" value="DUF4381"/>
</dbReference>
<gene>
    <name evidence="2" type="ORF">AOPFMNJM_0497</name>
</gene>
<keyword evidence="3" id="KW-1185">Reference proteome</keyword>
<dbReference type="Pfam" id="PF14316">
    <property type="entry name" value="DUF4381"/>
    <property type="match status" value="1"/>
</dbReference>
<comment type="caution">
    <text evidence="2">The sequence shown here is derived from an EMBL/GenBank/DDBJ whole genome shotgun (WGS) entry which is preliminary data.</text>
</comment>
<evidence type="ECO:0000256" key="1">
    <source>
        <dbReference type="SAM" id="Phobius"/>
    </source>
</evidence>
<reference evidence="2" key="2">
    <citation type="submission" date="2021-08" db="EMBL/GenBank/DDBJ databases">
        <authorList>
            <person name="Tani A."/>
            <person name="Ola A."/>
            <person name="Ogura Y."/>
            <person name="Katsura K."/>
            <person name="Hayashi T."/>
        </authorList>
    </citation>
    <scope>NUCLEOTIDE SEQUENCE</scope>
    <source>
        <strain evidence="2">LMG 23639</strain>
    </source>
</reference>
<keyword evidence="1" id="KW-0812">Transmembrane</keyword>
<reference evidence="2" key="1">
    <citation type="journal article" date="2021" name="Front. Microbiol.">
        <title>Comprehensive Comparative Genomics and Phenotyping of Methylobacterium Species.</title>
        <authorList>
            <person name="Alessa O."/>
            <person name="Ogura Y."/>
            <person name="Fujitani Y."/>
            <person name="Takami H."/>
            <person name="Hayashi T."/>
            <person name="Sahin N."/>
            <person name="Tani A."/>
        </authorList>
    </citation>
    <scope>NUCLEOTIDE SEQUENCE</scope>
    <source>
        <strain evidence="2">LMG 23639</strain>
    </source>
</reference>
<sequence length="154" mass="16276">MNPAADLSGLRGLHLPGDAAGAVQGEVVAALILGFAAALLLGLARTLWGRRTRSLRRTALAELAASRGLDPDARLLAQAHLLRRLARTVEGEAASGERGEAWATRLDRLLATDFFTRGAGRALAEGLYRPRAADPAQLDAELGRLIAGARLKPR</sequence>
<accession>A0ABQ4SRT1</accession>
<protein>
    <recommendedName>
        <fullName evidence="4">DUF4381 domain-containing protein</fullName>
    </recommendedName>
</protein>
<keyword evidence="1" id="KW-1133">Transmembrane helix</keyword>
<evidence type="ECO:0008006" key="4">
    <source>
        <dbReference type="Google" id="ProtNLM"/>
    </source>
</evidence>
<keyword evidence="1" id="KW-0472">Membrane</keyword>
<dbReference type="RefSeq" id="WP_238273920.1">
    <property type="nucleotide sequence ID" value="NZ_BPQR01000008.1"/>
</dbReference>
<feature type="transmembrane region" description="Helical" evidence="1">
    <location>
        <begin position="27"/>
        <end position="48"/>
    </location>
</feature>
<evidence type="ECO:0000313" key="3">
    <source>
        <dbReference type="Proteomes" id="UP001055102"/>
    </source>
</evidence>